<evidence type="ECO:0000313" key="3">
    <source>
        <dbReference type="Proteomes" id="UP000774699"/>
    </source>
</evidence>
<reference evidence="2" key="1">
    <citation type="submission" date="2019-03" db="EMBL/GenBank/DDBJ databases">
        <title>Lake Tanganyika Metagenome-Assembled Genomes (MAGs).</title>
        <authorList>
            <person name="Tran P."/>
        </authorList>
    </citation>
    <scope>NUCLEOTIDE SEQUENCE</scope>
    <source>
        <strain evidence="2">M_DeepCast_50m_m2_156</strain>
    </source>
</reference>
<keyword evidence="1" id="KW-0812">Transmembrane</keyword>
<sequence length="79" mass="8561">MCRIKRIPSSIKQTNLEEEKQMDNKGQGALEYLLLIGGAVLIATIVLLIIIGSTGSTNNIINNNLNQFTHALDNAANLP</sequence>
<organism evidence="2 3">
    <name type="scientific">Candidatus Iainarchaeum sp</name>
    <dbReference type="NCBI Taxonomy" id="3101447"/>
    <lineage>
        <taxon>Archaea</taxon>
        <taxon>Candidatus Iainarchaeota</taxon>
        <taxon>Candidatus Iainarchaeia</taxon>
        <taxon>Candidatus Iainarchaeales</taxon>
        <taxon>Candidatus Iainarchaeaceae</taxon>
        <taxon>Candidatus Iainarchaeum</taxon>
    </lineage>
</organism>
<gene>
    <name evidence="2" type="ORF">FJY86_01710</name>
</gene>
<feature type="transmembrane region" description="Helical" evidence="1">
    <location>
        <begin position="32"/>
        <end position="52"/>
    </location>
</feature>
<dbReference type="AlphaFoldDB" id="A0A8T4C7X9"/>
<proteinExistence type="predicted"/>
<keyword evidence="1" id="KW-1133">Transmembrane helix</keyword>
<comment type="caution">
    <text evidence="2">The sequence shown here is derived from an EMBL/GenBank/DDBJ whole genome shotgun (WGS) entry which is preliminary data.</text>
</comment>
<evidence type="ECO:0000313" key="2">
    <source>
        <dbReference type="EMBL" id="MBM3282040.1"/>
    </source>
</evidence>
<dbReference type="EMBL" id="VGJJ01000007">
    <property type="protein sequence ID" value="MBM3282040.1"/>
    <property type="molecule type" value="Genomic_DNA"/>
</dbReference>
<dbReference type="Proteomes" id="UP000774699">
    <property type="component" value="Unassembled WGS sequence"/>
</dbReference>
<evidence type="ECO:0000256" key="1">
    <source>
        <dbReference type="SAM" id="Phobius"/>
    </source>
</evidence>
<dbReference type="InterPro" id="IPR007166">
    <property type="entry name" value="Class3_signal_pept_motif"/>
</dbReference>
<name>A0A8T4C7X9_9ARCH</name>
<keyword evidence="1" id="KW-0472">Membrane</keyword>
<protein>
    <submittedName>
        <fullName evidence="2">Class III signal peptide-containing protein</fullName>
    </submittedName>
</protein>
<dbReference type="Pfam" id="PF04021">
    <property type="entry name" value="Class_IIIsignal"/>
    <property type="match status" value="1"/>
</dbReference>
<accession>A0A8T4C7X9</accession>